<reference evidence="1 2" key="1">
    <citation type="journal article" date="2022" name="Hortic Res">
        <title>A haplotype resolved chromosomal level avocado genome allows analysis of novel avocado genes.</title>
        <authorList>
            <person name="Nath O."/>
            <person name="Fletcher S.J."/>
            <person name="Hayward A."/>
            <person name="Shaw L.M."/>
            <person name="Masouleh A.K."/>
            <person name="Furtado A."/>
            <person name="Henry R.J."/>
            <person name="Mitter N."/>
        </authorList>
    </citation>
    <scope>NUCLEOTIDE SEQUENCE [LARGE SCALE GENOMIC DNA]</scope>
    <source>
        <strain evidence="2">cv. Hass</strain>
    </source>
</reference>
<dbReference type="EMBL" id="CM056811">
    <property type="protein sequence ID" value="KAJ8638544.1"/>
    <property type="molecule type" value="Genomic_DNA"/>
</dbReference>
<dbReference type="Proteomes" id="UP001234297">
    <property type="component" value="Chromosome 3"/>
</dbReference>
<sequence>MFVCIDFAEQRTTIQDLVCTGIREEDRRGSGLIAFICAVEKAAGLLLCRRKQVAWVRFLQRHRAKPGSLSADIVVGVTVSDLRHPPPETEGRACHGCCLSSDFLPLAWFD</sequence>
<evidence type="ECO:0000313" key="1">
    <source>
        <dbReference type="EMBL" id="KAJ8638544.1"/>
    </source>
</evidence>
<accession>A0ACC2LYM2</accession>
<comment type="caution">
    <text evidence="1">The sequence shown here is derived from an EMBL/GenBank/DDBJ whole genome shotgun (WGS) entry which is preliminary data.</text>
</comment>
<gene>
    <name evidence="1" type="ORF">MRB53_012811</name>
</gene>
<proteinExistence type="predicted"/>
<protein>
    <submittedName>
        <fullName evidence="1">Uncharacterized protein</fullName>
    </submittedName>
</protein>
<name>A0ACC2LYM2_PERAE</name>
<organism evidence="1 2">
    <name type="scientific">Persea americana</name>
    <name type="common">Avocado</name>
    <dbReference type="NCBI Taxonomy" id="3435"/>
    <lineage>
        <taxon>Eukaryota</taxon>
        <taxon>Viridiplantae</taxon>
        <taxon>Streptophyta</taxon>
        <taxon>Embryophyta</taxon>
        <taxon>Tracheophyta</taxon>
        <taxon>Spermatophyta</taxon>
        <taxon>Magnoliopsida</taxon>
        <taxon>Magnoliidae</taxon>
        <taxon>Laurales</taxon>
        <taxon>Lauraceae</taxon>
        <taxon>Persea</taxon>
    </lineage>
</organism>
<keyword evidence="2" id="KW-1185">Reference proteome</keyword>
<evidence type="ECO:0000313" key="2">
    <source>
        <dbReference type="Proteomes" id="UP001234297"/>
    </source>
</evidence>